<comment type="cofactor">
    <cofactor evidence="1 7">
        <name>pyridoxal 5'-phosphate</name>
        <dbReference type="ChEBI" id="CHEBI:597326"/>
    </cofactor>
</comment>
<dbReference type="InterPro" id="IPR000192">
    <property type="entry name" value="Aminotrans_V_dom"/>
</dbReference>
<gene>
    <name evidence="9" type="ORF">J2S74_000422</name>
</gene>
<dbReference type="Gene3D" id="3.90.1150.10">
    <property type="entry name" value="Aspartate Aminotransferase, domain 1"/>
    <property type="match status" value="1"/>
</dbReference>
<protein>
    <submittedName>
        <fullName evidence="9">Aspartate aminotransferase-like enzyme</fullName>
    </submittedName>
</protein>
<keyword evidence="4" id="KW-0808">Transferase</keyword>
<keyword evidence="10" id="KW-1185">Reference proteome</keyword>
<comment type="similarity">
    <text evidence="2 6">Belongs to the class-V pyridoxal-phosphate-dependent aminotransferase family.</text>
</comment>
<sequence>MRNEEMLLVPGPTPVVDSIYDAMGQETRGHTDPRFAAIYKRAIDRTREMLQTDGEVFVISGSGTVAMEMALVNTVTSGERLLIISQGFFGDRFLPLAKAFGIEADVIQAEWGKQVDPDIVEKKLAQTTYKAVTLTHADTSTGVAADLDTLVPIIKKHGALVILDGVCATAAMEEDMSKTYGQEGADGKIDVVLTGSQKAIGVPPGLAIVAFNQTALAAREKIEQVPAYYCDIYNWLPIMHDPTKYFATPPVNLIYAYDEGMKLVLTEGMENRYKRHEAFGKAVRAALAVYGMKALANEEAAAATLSCILYPDGVNDAKFRATLGKKGVIVAGALAHLAGKAFRIGHMGNTTEAMLEEAVTHIGETLIELGKDVNITEAREHFTETFHMHTSRS</sequence>
<comment type="caution">
    <text evidence="9">The sequence shown here is derived from an EMBL/GenBank/DDBJ whole genome shotgun (WGS) entry which is preliminary data.</text>
</comment>
<dbReference type="PIRSF" id="PIRSF000524">
    <property type="entry name" value="SPT"/>
    <property type="match status" value="1"/>
</dbReference>
<evidence type="ECO:0000256" key="7">
    <source>
        <dbReference type="RuleBase" id="RU004504"/>
    </source>
</evidence>
<evidence type="ECO:0000256" key="4">
    <source>
        <dbReference type="ARBA" id="ARBA00022679"/>
    </source>
</evidence>
<evidence type="ECO:0000259" key="8">
    <source>
        <dbReference type="Pfam" id="PF00266"/>
    </source>
</evidence>
<evidence type="ECO:0000256" key="3">
    <source>
        <dbReference type="ARBA" id="ARBA00022576"/>
    </source>
</evidence>
<dbReference type="InterPro" id="IPR015421">
    <property type="entry name" value="PyrdxlP-dep_Trfase_major"/>
</dbReference>
<reference evidence="9 10" key="1">
    <citation type="submission" date="2023-07" db="EMBL/GenBank/DDBJ databases">
        <title>Genomic Encyclopedia of Type Strains, Phase IV (KMG-IV): sequencing the most valuable type-strain genomes for metagenomic binning, comparative biology and taxonomic classification.</title>
        <authorList>
            <person name="Goeker M."/>
        </authorList>
    </citation>
    <scope>NUCLEOTIDE SEQUENCE [LARGE SCALE GENOMIC DNA]</scope>
    <source>
        <strain evidence="9 10">DSM 9768</strain>
    </source>
</reference>
<keyword evidence="5" id="KW-0663">Pyridoxal phosphate</keyword>
<accession>A0ABT9ZP85</accession>
<dbReference type="PANTHER" id="PTHR21152">
    <property type="entry name" value="AMINOTRANSFERASE CLASS V"/>
    <property type="match status" value="1"/>
</dbReference>
<dbReference type="RefSeq" id="WP_307321156.1">
    <property type="nucleotide sequence ID" value="NZ_JAUSUG010000001.1"/>
</dbReference>
<dbReference type="InterPro" id="IPR024169">
    <property type="entry name" value="SP_NH2Trfase/AEP_transaminase"/>
</dbReference>
<evidence type="ECO:0000256" key="2">
    <source>
        <dbReference type="ARBA" id="ARBA00009236"/>
    </source>
</evidence>
<evidence type="ECO:0000256" key="6">
    <source>
        <dbReference type="RuleBase" id="RU004075"/>
    </source>
</evidence>
<proteinExistence type="inferred from homology"/>
<organism evidence="9 10">
    <name type="scientific">Evansella vedderi</name>
    <dbReference type="NCBI Taxonomy" id="38282"/>
    <lineage>
        <taxon>Bacteria</taxon>
        <taxon>Bacillati</taxon>
        <taxon>Bacillota</taxon>
        <taxon>Bacilli</taxon>
        <taxon>Bacillales</taxon>
        <taxon>Bacillaceae</taxon>
        <taxon>Evansella</taxon>
    </lineage>
</organism>
<dbReference type="EMBL" id="JAUSUG010000001">
    <property type="protein sequence ID" value="MDQ0253050.1"/>
    <property type="molecule type" value="Genomic_DNA"/>
</dbReference>
<dbReference type="Gene3D" id="3.40.640.10">
    <property type="entry name" value="Type I PLP-dependent aspartate aminotransferase-like (Major domain)"/>
    <property type="match status" value="1"/>
</dbReference>
<dbReference type="InterPro" id="IPR015424">
    <property type="entry name" value="PyrdxlP-dep_Trfase"/>
</dbReference>
<dbReference type="SUPFAM" id="SSF53383">
    <property type="entry name" value="PLP-dependent transferases"/>
    <property type="match status" value="1"/>
</dbReference>
<evidence type="ECO:0000313" key="9">
    <source>
        <dbReference type="EMBL" id="MDQ0253050.1"/>
    </source>
</evidence>
<dbReference type="InterPro" id="IPR015422">
    <property type="entry name" value="PyrdxlP-dep_Trfase_small"/>
</dbReference>
<dbReference type="Proteomes" id="UP001230005">
    <property type="component" value="Unassembled WGS sequence"/>
</dbReference>
<dbReference type="PANTHER" id="PTHR21152:SF24">
    <property type="entry name" value="ALANINE--GLYOXYLATE AMINOTRANSFERASE 1"/>
    <property type="match status" value="1"/>
</dbReference>
<dbReference type="PROSITE" id="PS00595">
    <property type="entry name" value="AA_TRANSFER_CLASS_5"/>
    <property type="match status" value="1"/>
</dbReference>
<dbReference type="Pfam" id="PF00266">
    <property type="entry name" value="Aminotran_5"/>
    <property type="match status" value="1"/>
</dbReference>
<dbReference type="InterPro" id="IPR020578">
    <property type="entry name" value="Aminotrans_V_PyrdxlP_BS"/>
</dbReference>
<name>A0ABT9ZP85_9BACI</name>
<evidence type="ECO:0000256" key="5">
    <source>
        <dbReference type="ARBA" id="ARBA00022898"/>
    </source>
</evidence>
<evidence type="ECO:0000256" key="1">
    <source>
        <dbReference type="ARBA" id="ARBA00001933"/>
    </source>
</evidence>
<feature type="domain" description="Aminotransferase class V" evidence="8">
    <location>
        <begin position="28"/>
        <end position="330"/>
    </location>
</feature>
<evidence type="ECO:0000313" key="10">
    <source>
        <dbReference type="Proteomes" id="UP001230005"/>
    </source>
</evidence>
<keyword evidence="3" id="KW-0032">Aminotransferase</keyword>